<dbReference type="PRINTS" id="PR00723">
    <property type="entry name" value="SUBTILISIN"/>
</dbReference>
<evidence type="ECO:0000256" key="4">
    <source>
        <dbReference type="ARBA" id="ARBA00022825"/>
    </source>
</evidence>
<dbReference type="InterPro" id="IPR023828">
    <property type="entry name" value="Peptidase_S8_Ser-AS"/>
</dbReference>
<evidence type="ECO:0000256" key="1">
    <source>
        <dbReference type="ARBA" id="ARBA00011073"/>
    </source>
</evidence>
<dbReference type="PROSITE" id="PS51892">
    <property type="entry name" value="SUBTILASE"/>
    <property type="match status" value="1"/>
</dbReference>
<dbReference type="InterPro" id="IPR010259">
    <property type="entry name" value="S8pro/Inhibitor_I9"/>
</dbReference>
<dbReference type="GO" id="GO:0006508">
    <property type="term" value="P:proteolysis"/>
    <property type="evidence" value="ECO:0007669"/>
    <property type="project" value="UniProtKB-KW"/>
</dbReference>
<evidence type="ECO:0000259" key="7">
    <source>
        <dbReference type="Pfam" id="PF00082"/>
    </source>
</evidence>
<dbReference type="Pfam" id="PF05922">
    <property type="entry name" value="Inhibitor_I9"/>
    <property type="match status" value="1"/>
</dbReference>
<dbReference type="OrthoDB" id="9766923at2"/>
<evidence type="ECO:0000313" key="9">
    <source>
        <dbReference type="EMBL" id="TQL97363.1"/>
    </source>
</evidence>
<evidence type="ECO:0000259" key="8">
    <source>
        <dbReference type="Pfam" id="PF05922"/>
    </source>
</evidence>
<dbReference type="Pfam" id="PF00082">
    <property type="entry name" value="Peptidase_S8"/>
    <property type="match status" value="1"/>
</dbReference>
<dbReference type="PANTHER" id="PTHR43806">
    <property type="entry name" value="PEPTIDASE S8"/>
    <property type="match status" value="1"/>
</dbReference>
<keyword evidence="4 5" id="KW-0720">Serine protease</keyword>
<dbReference type="Gene3D" id="3.40.50.200">
    <property type="entry name" value="Peptidase S8/S53 domain"/>
    <property type="match status" value="1"/>
</dbReference>
<dbReference type="InterPro" id="IPR023827">
    <property type="entry name" value="Peptidase_S8_Asp-AS"/>
</dbReference>
<comment type="caution">
    <text evidence="9">The sequence shown here is derived from an EMBL/GenBank/DDBJ whole genome shotgun (WGS) entry which is preliminary data.</text>
</comment>
<dbReference type="FunFam" id="3.40.50.200:FF:000014">
    <property type="entry name" value="Proteinase K"/>
    <property type="match status" value="1"/>
</dbReference>
<dbReference type="GO" id="GO:0004252">
    <property type="term" value="F:serine-type endopeptidase activity"/>
    <property type="evidence" value="ECO:0007669"/>
    <property type="project" value="UniProtKB-UniRule"/>
</dbReference>
<keyword evidence="10" id="KW-1185">Reference proteome</keyword>
<keyword evidence="3 5" id="KW-0378">Hydrolase</keyword>
<evidence type="ECO:0000256" key="6">
    <source>
        <dbReference type="RuleBase" id="RU003355"/>
    </source>
</evidence>
<sequence length="402" mass="40407">MGRRTHHKGHECVRTDGEILKRFALLPLLALPVIAGAPGAVDAAAATPTAPLVSAQGEAALGQYIVTVKSGGGRRQHAMDAVPQGAVTHVFTKVVNGFSAKLDATQLAHLRHDPNVLKVAQAATMHTMTTQTGADWGLDRLDAGSGLDQNYTYDHTGKGVTAYVIDTGIDTSNADFGGRASVGVDVTGGDGKDCNGHGTHVAGTIGGTTYGVAKGVTIKAVRVLSCQGSGTDADVIAGMDWVARNAVKPAVANMSLGGSKSPTVDVAAKRLSGAGVFLAVAAGNNAGDACNGSPSGADGVLAVAADDRTDASAGFTNYGSCVKVYAPGVDIKSDWLSGATRTVSGTSMATPHVVGVAALYKEANGDGSQATVTDWITSHAVKNAITGVPAGTPNLLLNTGGL</sequence>
<dbReference type="InterPro" id="IPR037045">
    <property type="entry name" value="S8pro/Inhibitor_I9_sf"/>
</dbReference>
<dbReference type="PROSITE" id="PS00137">
    <property type="entry name" value="SUBTILASE_HIS"/>
    <property type="match status" value="1"/>
</dbReference>
<feature type="active site" description="Charge relay system" evidence="5">
    <location>
        <position position="347"/>
    </location>
</feature>
<dbReference type="Proteomes" id="UP000316096">
    <property type="component" value="Unassembled WGS sequence"/>
</dbReference>
<feature type="domain" description="Peptidase S8/S53" evidence="7">
    <location>
        <begin position="157"/>
        <end position="386"/>
    </location>
</feature>
<dbReference type="SUPFAM" id="SSF54897">
    <property type="entry name" value="Protease propeptides/inhibitors"/>
    <property type="match status" value="1"/>
</dbReference>
<dbReference type="InterPro" id="IPR022398">
    <property type="entry name" value="Peptidase_S8_His-AS"/>
</dbReference>
<name>A0A543CJU2_9ACTN</name>
<evidence type="ECO:0000256" key="5">
    <source>
        <dbReference type="PROSITE-ProRule" id="PRU01240"/>
    </source>
</evidence>
<dbReference type="EMBL" id="VFOZ01000001">
    <property type="protein sequence ID" value="TQL97363.1"/>
    <property type="molecule type" value="Genomic_DNA"/>
</dbReference>
<dbReference type="InterPro" id="IPR015500">
    <property type="entry name" value="Peptidase_S8_subtilisin-rel"/>
</dbReference>
<dbReference type="PANTHER" id="PTHR43806:SF11">
    <property type="entry name" value="CEREVISIN-RELATED"/>
    <property type="match status" value="1"/>
</dbReference>
<dbReference type="SUPFAM" id="SSF52743">
    <property type="entry name" value="Subtilisin-like"/>
    <property type="match status" value="1"/>
</dbReference>
<dbReference type="Gene3D" id="3.30.70.80">
    <property type="entry name" value="Peptidase S8 propeptide/proteinase inhibitor I9"/>
    <property type="match status" value="1"/>
</dbReference>
<reference evidence="9 10" key="1">
    <citation type="submission" date="2019-06" db="EMBL/GenBank/DDBJ databases">
        <title>Sequencing the genomes of 1000 actinobacteria strains.</title>
        <authorList>
            <person name="Klenk H.-P."/>
        </authorList>
    </citation>
    <scope>NUCLEOTIDE SEQUENCE [LARGE SCALE GENOMIC DNA]</scope>
    <source>
        <strain evidence="9 10">DSM 102200</strain>
    </source>
</reference>
<dbReference type="GO" id="GO:0005615">
    <property type="term" value="C:extracellular space"/>
    <property type="evidence" value="ECO:0007669"/>
    <property type="project" value="TreeGrafter"/>
</dbReference>
<comment type="similarity">
    <text evidence="1 5 6">Belongs to the peptidase S8 family.</text>
</comment>
<dbReference type="InterPro" id="IPR036852">
    <property type="entry name" value="Peptidase_S8/S53_dom_sf"/>
</dbReference>
<dbReference type="AlphaFoldDB" id="A0A543CJU2"/>
<feature type="active site" description="Charge relay system" evidence="5">
    <location>
        <position position="197"/>
    </location>
</feature>
<dbReference type="InterPro" id="IPR000209">
    <property type="entry name" value="Peptidase_S8/S53_dom"/>
</dbReference>
<dbReference type="InterPro" id="IPR034193">
    <property type="entry name" value="PCSK9_ProteinaseK-like"/>
</dbReference>
<keyword evidence="2 5" id="KW-0645">Protease</keyword>
<evidence type="ECO:0000256" key="3">
    <source>
        <dbReference type="ARBA" id="ARBA00022801"/>
    </source>
</evidence>
<feature type="active site" description="Charge relay system" evidence="5">
    <location>
        <position position="166"/>
    </location>
</feature>
<feature type="domain" description="Inhibitor I9" evidence="8">
    <location>
        <begin position="83"/>
        <end position="127"/>
    </location>
</feature>
<evidence type="ECO:0000313" key="10">
    <source>
        <dbReference type="Proteomes" id="UP000316096"/>
    </source>
</evidence>
<gene>
    <name evidence="9" type="ORF">FB559_2943</name>
</gene>
<organism evidence="9 10">
    <name type="scientific">Actinoallomurus bryophytorum</name>
    <dbReference type="NCBI Taxonomy" id="1490222"/>
    <lineage>
        <taxon>Bacteria</taxon>
        <taxon>Bacillati</taxon>
        <taxon>Actinomycetota</taxon>
        <taxon>Actinomycetes</taxon>
        <taxon>Streptosporangiales</taxon>
        <taxon>Thermomonosporaceae</taxon>
        <taxon>Actinoallomurus</taxon>
    </lineage>
</organism>
<dbReference type="InterPro" id="IPR050131">
    <property type="entry name" value="Peptidase_S8_subtilisin-like"/>
</dbReference>
<protein>
    <submittedName>
        <fullName evidence="9">Peptidase inhibitor I9</fullName>
    </submittedName>
</protein>
<dbReference type="PROSITE" id="PS00138">
    <property type="entry name" value="SUBTILASE_SER"/>
    <property type="match status" value="1"/>
</dbReference>
<accession>A0A543CJU2</accession>
<dbReference type="PROSITE" id="PS00136">
    <property type="entry name" value="SUBTILASE_ASP"/>
    <property type="match status" value="1"/>
</dbReference>
<dbReference type="CDD" id="cd04077">
    <property type="entry name" value="Peptidases_S8_PCSK9_ProteinaseK_like"/>
    <property type="match status" value="1"/>
</dbReference>
<evidence type="ECO:0000256" key="2">
    <source>
        <dbReference type="ARBA" id="ARBA00022670"/>
    </source>
</evidence>
<proteinExistence type="inferred from homology"/>